<name>A0A2V4UAK5_9BURK</name>
<protein>
    <submittedName>
        <fullName evidence="1">Type VI secretion system protein ImpH</fullName>
    </submittedName>
</protein>
<comment type="caution">
    <text evidence="1">The sequence shown here is derived from an EMBL/GenBank/DDBJ whole genome shotgun (WGS) entry which is preliminary data.</text>
</comment>
<organism evidence="1 2">
    <name type="scientific">Paraburkholderia silvatlantica</name>
    <dbReference type="NCBI Taxonomy" id="321895"/>
    <lineage>
        <taxon>Bacteria</taxon>
        <taxon>Pseudomonadati</taxon>
        <taxon>Pseudomonadota</taxon>
        <taxon>Betaproteobacteria</taxon>
        <taxon>Burkholderiales</taxon>
        <taxon>Burkholderiaceae</taxon>
        <taxon>Paraburkholderia</taxon>
    </lineage>
</organism>
<dbReference type="Proteomes" id="UP000247772">
    <property type="component" value="Unassembled WGS sequence"/>
</dbReference>
<dbReference type="NCBIfam" id="TIGR03347">
    <property type="entry name" value="VI_chp_1"/>
    <property type="match status" value="1"/>
</dbReference>
<accession>A0A2V4UAK5</accession>
<dbReference type="PANTHER" id="PTHR35564">
    <property type="match status" value="1"/>
</dbReference>
<sequence length="379" mass="41031">MAADDGQPPRSLTQRLFDEPHAFEFTQAVRLFELLQPHAQPLGTGLDPSQEALALSGNLSPAFPASALGPLRRGLPRSLAFAPEAGEEPSAPSAPSAHAGPPRLQVNAFALGGPNGPLPGAWQEWLQDRLRRKDRSAAAFLDIFQHRLLALLYRAQRKYRSAEPLPATAQRSADVVLRALTGNASLSSLAWHERAAREAAAPPEPLDIRAVLARTGLFANRRRSLAGFDVMVLHHFRVHVRSTPFAGGWRALPPASRTAIGSGGRNRRLGQDAVAGTRIWDEHQGIRVRLGPLRREQYEAFLPGAPAHEALQTLAAEWFGAELKVHLELQLGAGELPRARLSRHAPLRLGWTAWAGAAESAPARLTCLAPDDIQGRTGP</sequence>
<proteinExistence type="predicted"/>
<evidence type="ECO:0000313" key="2">
    <source>
        <dbReference type="Proteomes" id="UP000247772"/>
    </source>
</evidence>
<dbReference type="AlphaFoldDB" id="A0A2V4UAK5"/>
<reference evidence="1 2" key="1">
    <citation type="submission" date="2018-06" db="EMBL/GenBank/DDBJ databases">
        <title>Genomic Encyclopedia of Type Strains, Phase IV (KMG-V): Genome sequencing to study the core and pangenomes of soil and plant-associated prokaryotes.</title>
        <authorList>
            <person name="Whitman W."/>
        </authorList>
    </citation>
    <scope>NUCLEOTIDE SEQUENCE [LARGE SCALE GENOMIC DNA]</scope>
    <source>
        <strain evidence="1 2">SRCL-318</strain>
    </source>
</reference>
<dbReference type="Pfam" id="PF06996">
    <property type="entry name" value="T6SS_TssG"/>
    <property type="match status" value="1"/>
</dbReference>
<dbReference type="PANTHER" id="PTHR35564:SF4">
    <property type="entry name" value="CYTOPLASMIC PROTEIN"/>
    <property type="match status" value="1"/>
</dbReference>
<evidence type="ECO:0000313" key="1">
    <source>
        <dbReference type="EMBL" id="PYE27934.1"/>
    </source>
</evidence>
<dbReference type="EMBL" id="QJSQ01000001">
    <property type="protein sequence ID" value="PYE27934.1"/>
    <property type="molecule type" value="Genomic_DNA"/>
</dbReference>
<gene>
    <name evidence="1" type="ORF">C7410_101266</name>
</gene>
<dbReference type="InterPro" id="IPR010732">
    <property type="entry name" value="T6SS_TssG-like"/>
</dbReference>
<dbReference type="OrthoDB" id="1523296at2"/>
<dbReference type="RefSeq" id="WP_110854118.1">
    <property type="nucleotide sequence ID" value="NZ_QJSQ01000001.1"/>
</dbReference>